<sequence length="424" mass="47293">MLTRRVTISTARHAAGCYFNKPLRGGLRSKQSRSDSLSLFALLVREGNIWQVAERILFFPFQLTTTTTMTHPASDIESLFRPEIQQLSPYVPGEQPQGGKFIKLNTNENPYPPSQKVITAIQEAAAARLERYPDPLGNAFRTRAAEVLGVEPDWILCGNGSDDILTILTRSFVGQGQKLRLPYPSYILYRTLAQLQGASSEEVPFQPDFTLDARFAEMSDELRLIFLPNPNSPSGTMLPPAKIAAVAERLTCPLLIDEAYADFADTNCIELVRQNPRLMVSRTLSKSYGLAGLRFGFLIAQPEIISMLRKVKDSYNCDSLSLAGATAAIDDQKWLASNLQKVIATRGRMTLRLRELGFEVADSQANFVWCTRRDRPVQPLYEALKKDKVLVRYMNYAGWGDGLRISVGTDDQIDACLALLASYL</sequence>
<evidence type="ECO:0000256" key="3">
    <source>
        <dbReference type="ARBA" id="ARBA00007970"/>
    </source>
</evidence>
<keyword evidence="9 11" id="KW-0368">Histidine biosynthesis</keyword>
<evidence type="ECO:0000256" key="8">
    <source>
        <dbReference type="ARBA" id="ARBA00022898"/>
    </source>
</evidence>
<dbReference type="HAMAP" id="MF_01023">
    <property type="entry name" value="HisC_aminotrans_2"/>
    <property type="match status" value="1"/>
</dbReference>
<dbReference type="UniPathway" id="UPA00031">
    <property type="reaction ID" value="UER00012"/>
</dbReference>
<name>A0A518GHG4_9BACT</name>
<evidence type="ECO:0000256" key="2">
    <source>
        <dbReference type="ARBA" id="ARBA00005011"/>
    </source>
</evidence>
<evidence type="ECO:0000259" key="12">
    <source>
        <dbReference type="Pfam" id="PF00155"/>
    </source>
</evidence>
<dbReference type="PROSITE" id="PS00599">
    <property type="entry name" value="AA_TRANSFER_CLASS_2"/>
    <property type="match status" value="1"/>
</dbReference>
<evidence type="ECO:0000313" key="13">
    <source>
        <dbReference type="EMBL" id="QDV28023.1"/>
    </source>
</evidence>
<comment type="cofactor">
    <cofactor evidence="1 11">
        <name>pyridoxal 5'-phosphate</name>
        <dbReference type="ChEBI" id="CHEBI:597326"/>
    </cofactor>
</comment>
<evidence type="ECO:0000256" key="9">
    <source>
        <dbReference type="ARBA" id="ARBA00023102"/>
    </source>
</evidence>
<accession>A0A518GHG4</accession>
<dbReference type="GO" id="GO:0000105">
    <property type="term" value="P:L-histidine biosynthetic process"/>
    <property type="evidence" value="ECO:0007669"/>
    <property type="project" value="UniProtKB-UniRule"/>
</dbReference>
<comment type="similarity">
    <text evidence="3 11">Belongs to the class-II pyridoxal-phosphate-dependent aminotransferase family. Histidinol-phosphate aminotransferase subfamily.</text>
</comment>
<feature type="domain" description="Aminotransferase class I/classII large" evidence="12">
    <location>
        <begin position="100"/>
        <end position="416"/>
    </location>
</feature>
<dbReference type="Gene3D" id="3.90.1150.10">
    <property type="entry name" value="Aspartate Aminotransferase, domain 1"/>
    <property type="match status" value="1"/>
</dbReference>
<feature type="modified residue" description="N6-(pyridoxal phosphate)lysine" evidence="11">
    <location>
        <position position="286"/>
    </location>
</feature>
<comment type="catalytic activity">
    <reaction evidence="10 11">
        <text>L-histidinol phosphate + 2-oxoglutarate = 3-(imidazol-4-yl)-2-oxopropyl phosphate + L-glutamate</text>
        <dbReference type="Rhea" id="RHEA:23744"/>
        <dbReference type="ChEBI" id="CHEBI:16810"/>
        <dbReference type="ChEBI" id="CHEBI:29985"/>
        <dbReference type="ChEBI" id="CHEBI:57766"/>
        <dbReference type="ChEBI" id="CHEBI:57980"/>
        <dbReference type="EC" id="2.6.1.9"/>
    </reaction>
</comment>
<keyword evidence="14" id="KW-1185">Reference proteome</keyword>
<dbReference type="Proteomes" id="UP000318017">
    <property type="component" value="Chromosome"/>
</dbReference>
<gene>
    <name evidence="11 13" type="primary">hisC</name>
    <name evidence="13" type="ORF">Q31a_64160</name>
</gene>
<proteinExistence type="inferred from homology"/>
<dbReference type="EMBL" id="CP036298">
    <property type="protein sequence ID" value="QDV28023.1"/>
    <property type="molecule type" value="Genomic_DNA"/>
</dbReference>
<evidence type="ECO:0000313" key="14">
    <source>
        <dbReference type="Proteomes" id="UP000318017"/>
    </source>
</evidence>
<dbReference type="InterPro" id="IPR015422">
    <property type="entry name" value="PyrdxlP-dep_Trfase_small"/>
</dbReference>
<organism evidence="13 14">
    <name type="scientific">Aureliella helgolandensis</name>
    <dbReference type="NCBI Taxonomy" id="2527968"/>
    <lineage>
        <taxon>Bacteria</taxon>
        <taxon>Pseudomonadati</taxon>
        <taxon>Planctomycetota</taxon>
        <taxon>Planctomycetia</taxon>
        <taxon>Pirellulales</taxon>
        <taxon>Pirellulaceae</taxon>
        <taxon>Aureliella</taxon>
    </lineage>
</organism>
<dbReference type="GO" id="GO:0030170">
    <property type="term" value="F:pyridoxal phosphate binding"/>
    <property type="evidence" value="ECO:0007669"/>
    <property type="project" value="InterPro"/>
</dbReference>
<dbReference type="AlphaFoldDB" id="A0A518GHG4"/>
<evidence type="ECO:0000256" key="7">
    <source>
        <dbReference type="ARBA" id="ARBA00022679"/>
    </source>
</evidence>
<dbReference type="GO" id="GO:0004400">
    <property type="term" value="F:histidinol-phosphate transaminase activity"/>
    <property type="evidence" value="ECO:0007669"/>
    <property type="project" value="UniProtKB-UniRule"/>
</dbReference>
<dbReference type="InterPro" id="IPR005861">
    <property type="entry name" value="HisP_aminotrans"/>
</dbReference>
<keyword evidence="6 11" id="KW-0028">Amino-acid biosynthesis</keyword>
<evidence type="ECO:0000256" key="4">
    <source>
        <dbReference type="ARBA" id="ARBA00011738"/>
    </source>
</evidence>
<comment type="subunit">
    <text evidence="4 11">Homodimer.</text>
</comment>
<dbReference type="SUPFAM" id="SSF53383">
    <property type="entry name" value="PLP-dependent transferases"/>
    <property type="match status" value="1"/>
</dbReference>
<dbReference type="InterPro" id="IPR004839">
    <property type="entry name" value="Aminotransferase_I/II_large"/>
</dbReference>
<evidence type="ECO:0000256" key="10">
    <source>
        <dbReference type="ARBA" id="ARBA00047481"/>
    </source>
</evidence>
<dbReference type="KEGG" id="ahel:Q31a_64160"/>
<dbReference type="NCBIfam" id="TIGR01141">
    <property type="entry name" value="hisC"/>
    <property type="match status" value="1"/>
</dbReference>
<dbReference type="CDD" id="cd00609">
    <property type="entry name" value="AAT_like"/>
    <property type="match status" value="1"/>
</dbReference>
<protein>
    <recommendedName>
        <fullName evidence="11">Histidinol-phosphate aminotransferase</fullName>
        <ecNumber evidence="11">2.6.1.9</ecNumber>
    </recommendedName>
    <alternativeName>
        <fullName evidence="11">Imidazole acetol-phosphate transaminase</fullName>
    </alternativeName>
</protein>
<keyword evidence="5 11" id="KW-0032">Aminotransferase</keyword>
<dbReference type="Gene3D" id="3.40.640.10">
    <property type="entry name" value="Type I PLP-dependent aspartate aminotransferase-like (Major domain)"/>
    <property type="match status" value="1"/>
</dbReference>
<evidence type="ECO:0000256" key="5">
    <source>
        <dbReference type="ARBA" id="ARBA00022576"/>
    </source>
</evidence>
<evidence type="ECO:0000256" key="6">
    <source>
        <dbReference type="ARBA" id="ARBA00022605"/>
    </source>
</evidence>
<dbReference type="InterPro" id="IPR015424">
    <property type="entry name" value="PyrdxlP-dep_Trfase"/>
</dbReference>
<dbReference type="PANTHER" id="PTHR42885">
    <property type="entry name" value="HISTIDINOL-PHOSPHATE AMINOTRANSFERASE-RELATED"/>
    <property type="match status" value="1"/>
</dbReference>
<evidence type="ECO:0000256" key="1">
    <source>
        <dbReference type="ARBA" id="ARBA00001933"/>
    </source>
</evidence>
<dbReference type="EC" id="2.6.1.9" evidence="11"/>
<dbReference type="Pfam" id="PF00155">
    <property type="entry name" value="Aminotran_1_2"/>
    <property type="match status" value="1"/>
</dbReference>
<evidence type="ECO:0000256" key="11">
    <source>
        <dbReference type="HAMAP-Rule" id="MF_01023"/>
    </source>
</evidence>
<keyword evidence="8 11" id="KW-0663">Pyridoxal phosphate</keyword>
<dbReference type="InterPro" id="IPR015421">
    <property type="entry name" value="PyrdxlP-dep_Trfase_major"/>
</dbReference>
<dbReference type="PANTHER" id="PTHR42885:SF2">
    <property type="entry name" value="HISTIDINOL-PHOSPHATE AMINOTRANSFERASE"/>
    <property type="match status" value="1"/>
</dbReference>
<keyword evidence="7 11" id="KW-0808">Transferase</keyword>
<comment type="pathway">
    <text evidence="2 11">Amino-acid biosynthesis; L-histidine biosynthesis; L-histidine from 5-phospho-alpha-D-ribose 1-diphosphate: step 7/9.</text>
</comment>
<dbReference type="InterPro" id="IPR001917">
    <property type="entry name" value="Aminotrans_II_pyridoxalP_BS"/>
</dbReference>
<reference evidence="13 14" key="1">
    <citation type="submission" date="2019-02" db="EMBL/GenBank/DDBJ databases">
        <title>Deep-cultivation of Planctomycetes and their phenomic and genomic characterization uncovers novel biology.</title>
        <authorList>
            <person name="Wiegand S."/>
            <person name="Jogler M."/>
            <person name="Boedeker C."/>
            <person name="Pinto D."/>
            <person name="Vollmers J."/>
            <person name="Rivas-Marin E."/>
            <person name="Kohn T."/>
            <person name="Peeters S.H."/>
            <person name="Heuer A."/>
            <person name="Rast P."/>
            <person name="Oberbeckmann S."/>
            <person name="Bunk B."/>
            <person name="Jeske O."/>
            <person name="Meyerdierks A."/>
            <person name="Storesund J.E."/>
            <person name="Kallscheuer N."/>
            <person name="Luecker S."/>
            <person name="Lage O.M."/>
            <person name="Pohl T."/>
            <person name="Merkel B.J."/>
            <person name="Hornburger P."/>
            <person name="Mueller R.-W."/>
            <person name="Bruemmer F."/>
            <person name="Labrenz M."/>
            <person name="Spormann A.M."/>
            <person name="Op den Camp H."/>
            <person name="Overmann J."/>
            <person name="Amann R."/>
            <person name="Jetten M.S.M."/>
            <person name="Mascher T."/>
            <person name="Medema M.H."/>
            <person name="Devos D.P."/>
            <person name="Kaster A.-K."/>
            <person name="Ovreas L."/>
            <person name="Rohde M."/>
            <person name="Galperin M.Y."/>
            <person name="Jogler C."/>
        </authorList>
    </citation>
    <scope>NUCLEOTIDE SEQUENCE [LARGE SCALE GENOMIC DNA]</scope>
    <source>
        <strain evidence="13 14">Q31a</strain>
    </source>
</reference>